<dbReference type="InterPro" id="IPR042185">
    <property type="entry name" value="Serpin_sf_2"/>
</dbReference>
<evidence type="ECO:0000313" key="3">
    <source>
        <dbReference type="EMBL" id="XBH03980.1"/>
    </source>
</evidence>
<dbReference type="PROSITE" id="PS51257">
    <property type="entry name" value="PROKAR_LIPOPROTEIN"/>
    <property type="match status" value="1"/>
</dbReference>
<dbReference type="Gene3D" id="2.30.39.10">
    <property type="entry name" value="Alpha-1-antitrypsin, domain 1"/>
    <property type="match status" value="1"/>
</dbReference>
<dbReference type="GO" id="GO:0004867">
    <property type="term" value="F:serine-type endopeptidase inhibitor activity"/>
    <property type="evidence" value="ECO:0007669"/>
    <property type="project" value="InterPro"/>
</dbReference>
<dbReference type="PANTHER" id="PTHR11461:SF211">
    <property type="entry name" value="GH10112P-RELATED"/>
    <property type="match status" value="1"/>
</dbReference>
<accession>A0AAU7CFY6</accession>
<proteinExistence type="inferred from homology"/>
<evidence type="ECO:0000256" key="1">
    <source>
        <dbReference type="RuleBase" id="RU000411"/>
    </source>
</evidence>
<dbReference type="SMART" id="SM00093">
    <property type="entry name" value="SERPIN"/>
    <property type="match status" value="1"/>
</dbReference>
<protein>
    <submittedName>
        <fullName evidence="3">Serpin family protein</fullName>
    </submittedName>
</protein>
<dbReference type="InterPro" id="IPR036186">
    <property type="entry name" value="Serpin_sf"/>
</dbReference>
<dbReference type="InterPro" id="IPR023795">
    <property type="entry name" value="Serpin_CS"/>
</dbReference>
<dbReference type="RefSeq" id="WP_406696724.1">
    <property type="nucleotide sequence ID" value="NZ_CP155447.1"/>
</dbReference>
<dbReference type="Pfam" id="PF00079">
    <property type="entry name" value="Serpin"/>
    <property type="match status" value="1"/>
</dbReference>
<name>A0AAU7CFY6_9BACT</name>
<dbReference type="PANTHER" id="PTHR11461">
    <property type="entry name" value="SERINE PROTEASE INHIBITOR, SERPIN"/>
    <property type="match status" value="1"/>
</dbReference>
<organism evidence="3">
    <name type="scientific">Singulisphaera sp. Ch08</name>
    <dbReference type="NCBI Taxonomy" id="3120278"/>
    <lineage>
        <taxon>Bacteria</taxon>
        <taxon>Pseudomonadati</taxon>
        <taxon>Planctomycetota</taxon>
        <taxon>Planctomycetia</taxon>
        <taxon>Isosphaerales</taxon>
        <taxon>Isosphaeraceae</taxon>
        <taxon>Singulisphaera</taxon>
    </lineage>
</organism>
<dbReference type="InterPro" id="IPR000215">
    <property type="entry name" value="Serpin_fam"/>
</dbReference>
<comment type="similarity">
    <text evidence="1">Belongs to the serpin family.</text>
</comment>
<gene>
    <name evidence="3" type="ORF">V5E97_37630</name>
</gene>
<dbReference type="PROSITE" id="PS00284">
    <property type="entry name" value="SERPIN"/>
    <property type="match status" value="1"/>
</dbReference>
<sequence>MKNFLLYGNFVFILGCGTDVIERHQQILAINRIDDMRISECAQISTRFALRLYQSLPNSGQNVAFSPLGVMSVVGVLKTGARGDTAAQLSSVLHPDIPGIHLDDALAATVAYLADNSKDFTGTFDKVNKNDSMFSVSNAIWVPDGSQIRPEVESVLKTKYFCNLFDNKAGKSKHFNEWVNANTSRKRVFSKEREGHSPHLGLTLANSINFRMKWLDQFEEAETKDGSFFVAAGKVVKTSMMYQTTRSFRIGRGPGLRVLEMPYIGKKFSLLVILPDRPDGLPELEKALTIDHLSQWISSLQPKEVAVGLPKFSISVQNQLGDALRTMGLTLPFGEFADFSGFYAQLKGYSVSEVVHIASIDMNEQGTDAAAVTYLTVSGDDMDSQEVFYADHPFLYIIRDNHYGNLIFMGALKDPGRDHNE</sequence>
<dbReference type="GO" id="GO:0005615">
    <property type="term" value="C:extracellular space"/>
    <property type="evidence" value="ECO:0007669"/>
    <property type="project" value="InterPro"/>
</dbReference>
<dbReference type="InterPro" id="IPR023796">
    <property type="entry name" value="Serpin_dom"/>
</dbReference>
<dbReference type="Gene3D" id="3.30.497.10">
    <property type="entry name" value="Antithrombin, subunit I, domain 2"/>
    <property type="match status" value="1"/>
</dbReference>
<dbReference type="EMBL" id="CP155447">
    <property type="protein sequence ID" value="XBH03980.1"/>
    <property type="molecule type" value="Genomic_DNA"/>
</dbReference>
<dbReference type="AlphaFoldDB" id="A0AAU7CFY6"/>
<evidence type="ECO:0000259" key="2">
    <source>
        <dbReference type="SMART" id="SM00093"/>
    </source>
</evidence>
<reference evidence="3" key="1">
    <citation type="submission" date="2024-05" db="EMBL/GenBank/DDBJ databases">
        <title>Planctomycetes of the genus Singulisphaera possess chitinolytic capabilities.</title>
        <authorList>
            <person name="Ivanova A."/>
        </authorList>
    </citation>
    <scope>NUCLEOTIDE SEQUENCE</scope>
    <source>
        <strain evidence="3">Ch08T</strain>
    </source>
</reference>
<feature type="domain" description="Serpin" evidence="2">
    <location>
        <begin position="50"/>
        <end position="415"/>
    </location>
</feature>
<dbReference type="InterPro" id="IPR042178">
    <property type="entry name" value="Serpin_sf_1"/>
</dbReference>
<dbReference type="SUPFAM" id="SSF56574">
    <property type="entry name" value="Serpins"/>
    <property type="match status" value="1"/>
</dbReference>